<evidence type="ECO:0000256" key="2">
    <source>
        <dbReference type="SAM" id="MobiDB-lite"/>
    </source>
</evidence>
<evidence type="ECO:0000256" key="1">
    <source>
        <dbReference type="SAM" id="Coils"/>
    </source>
</evidence>
<dbReference type="Proteomes" id="UP000274515">
    <property type="component" value="Unassembled WGS sequence"/>
</dbReference>
<keyword evidence="3" id="KW-0238">DNA-binding</keyword>
<dbReference type="Gene3D" id="3.30.1310.10">
    <property type="entry name" value="Nucleoid-associated protein YbaB-like domain"/>
    <property type="match status" value="1"/>
</dbReference>
<evidence type="ECO:0000313" key="4">
    <source>
        <dbReference type="Proteomes" id="UP000274515"/>
    </source>
</evidence>
<keyword evidence="4" id="KW-1185">Reference proteome</keyword>
<dbReference type="InterPro" id="IPR004401">
    <property type="entry name" value="YbaB/EbfC"/>
</dbReference>
<feature type="region of interest" description="Disordered" evidence="2">
    <location>
        <begin position="266"/>
        <end position="297"/>
    </location>
</feature>
<evidence type="ECO:0000313" key="3">
    <source>
        <dbReference type="EMBL" id="RRO18162.1"/>
    </source>
</evidence>
<feature type="region of interest" description="Disordered" evidence="2">
    <location>
        <begin position="55"/>
        <end position="143"/>
    </location>
</feature>
<name>A0A426JYL7_9PSEU</name>
<protein>
    <submittedName>
        <fullName evidence="3">YbaB/EbfC family DNA-binding protein</fullName>
    </submittedName>
</protein>
<dbReference type="SUPFAM" id="SSF82607">
    <property type="entry name" value="YbaB-like"/>
    <property type="match status" value="1"/>
</dbReference>
<organism evidence="3 4">
    <name type="scientific">Saccharopolyspora rhizosphaerae</name>
    <dbReference type="NCBI Taxonomy" id="2492662"/>
    <lineage>
        <taxon>Bacteria</taxon>
        <taxon>Bacillati</taxon>
        <taxon>Actinomycetota</taxon>
        <taxon>Actinomycetes</taxon>
        <taxon>Pseudonocardiales</taxon>
        <taxon>Pseudonocardiaceae</taxon>
        <taxon>Saccharopolyspora</taxon>
    </lineage>
</organism>
<dbReference type="EMBL" id="RSAA01000007">
    <property type="protein sequence ID" value="RRO18162.1"/>
    <property type="molecule type" value="Genomic_DNA"/>
</dbReference>
<proteinExistence type="predicted"/>
<sequence>MDRAATCAAAAGVATAGVPGRLGLGACRRCGDGRTPGASRMCGHHDPARVLLPRSRCRGGWEPPAPRPRDASRARADRAGAVQAVGKRLARGRPGRDRARPRGGVAQLAWGAGGGSDPTRGERPRPEAPGGHGQVSKPIRRNRRGRGHVVVPTGEGAGAVEQSPEQWLASMQQRADDMVRQSQEVQQTLQEMSETAAEPDGAVAVTVSANGALEDLHLDKTALSRGPERLQETILQLAGEAQAKIAGRVVEAVEPVAGKSGLDFLRSQLPADPDAAAAESRRPADDSDDEPPQSFLR</sequence>
<dbReference type="AlphaFoldDB" id="A0A426JYL7"/>
<feature type="compositionally biased region" description="Basic and acidic residues" evidence="2">
    <location>
        <begin position="67"/>
        <end position="78"/>
    </location>
</feature>
<feature type="coiled-coil region" evidence="1">
    <location>
        <begin position="168"/>
        <end position="195"/>
    </location>
</feature>
<dbReference type="InterPro" id="IPR036894">
    <property type="entry name" value="YbaB-like_sf"/>
</dbReference>
<keyword evidence="1" id="KW-0175">Coiled coil</keyword>
<accession>A0A426JYL7</accession>
<dbReference type="Pfam" id="PF02575">
    <property type="entry name" value="YbaB_DNA_bd"/>
    <property type="match status" value="1"/>
</dbReference>
<reference evidence="3 4" key="1">
    <citation type="submission" date="2018-11" db="EMBL/GenBank/DDBJ databases">
        <title>Saccharopolyspora rhizosphaerae sp. nov., an actinomycete isolated from rhizosphere soil in Thailand.</title>
        <authorList>
            <person name="Intra B."/>
            <person name="Euanorasetr J."/>
            <person name="Take A."/>
            <person name="Inahashi Y."/>
            <person name="Mori M."/>
            <person name="Panbangred W."/>
            <person name="Matsumoto A."/>
        </authorList>
    </citation>
    <scope>NUCLEOTIDE SEQUENCE [LARGE SCALE GENOMIC DNA]</scope>
    <source>
        <strain evidence="3 4">H219</strain>
    </source>
</reference>
<gene>
    <name evidence="3" type="ORF">EIL87_07910</name>
</gene>
<dbReference type="GO" id="GO:0003677">
    <property type="term" value="F:DNA binding"/>
    <property type="evidence" value="ECO:0007669"/>
    <property type="project" value="UniProtKB-KW"/>
</dbReference>
<comment type="caution">
    <text evidence="3">The sequence shown here is derived from an EMBL/GenBank/DDBJ whole genome shotgun (WGS) entry which is preliminary data.</text>
</comment>